<dbReference type="PROSITE" id="PS50905">
    <property type="entry name" value="FERRITIN_LIKE"/>
    <property type="match status" value="1"/>
</dbReference>
<feature type="binding site" evidence="6">
    <location>
        <position position="54"/>
    </location>
    <ligand>
        <name>Fe cation</name>
        <dbReference type="ChEBI" id="CHEBI:24875"/>
        <label>1</label>
    </ligand>
</feature>
<comment type="subcellular location">
    <subcellularLocation>
        <location evidence="7">Cytoplasm</location>
    </subcellularLocation>
</comment>
<keyword evidence="7" id="KW-0963">Cytoplasm</keyword>
<dbReference type="STRING" id="452084.AR438_07925"/>
<keyword evidence="10" id="KW-1185">Reference proteome</keyword>
<evidence type="ECO:0000313" key="9">
    <source>
        <dbReference type="EMBL" id="KQK25530.1"/>
    </source>
</evidence>
<keyword evidence="9" id="KW-0808">Transferase</keyword>
<sequence length="183" mass="20817">MNTNRLSPRLEQALSDQMNTEDLQSRVYFSYGIWAADKGYGGISNFLFRHAQEERDHAVKFMQYVLNRGGKPKITALPAPGQEPQSLTDCFDLVFKHEVDNTTAIYNLVNIAFEEKDWASWNFLQWFVKEQIEEETFAMNLIDKLKIAGGDRASDESLFTLDKTLETLPDDAEQAQDATGANP</sequence>
<feature type="binding site" evidence="6">
    <location>
        <position position="131"/>
    </location>
    <ligand>
        <name>Fe cation</name>
        <dbReference type="ChEBI" id="CHEBI:24875"/>
        <label>1</label>
    </ligand>
</feature>
<dbReference type="GO" id="GO:0016301">
    <property type="term" value="F:kinase activity"/>
    <property type="evidence" value="ECO:0007669"/>
    <property type="project" value="UniProtKB-KW"/>
</dbReference>
<protein>
    <recommendedName>
        <fullName evidence="7">Ferritin</fullName>
        <ecNumber evidence="7">1.16.3.2</ecNumber>
    </recommendedName>
</protein>
<dbReference type="GO" id="GO:0005829">
    <property type="term" value="C:cytosol"/>
    <property type="evidence" value="ECO:0007669"/>
    <property type="project" value="TreeGrafter"/>
</dbReference>
<reference evidence="9 10" key="1">
    <citation type="submission" date="2015-10" db="EMBL/GenBank/DDBJ databases">
        <title>Chryseobacterium aquaticum genome.</title>
        <authorList>
            <person name="Newman J.D."/>
            <person name="Ferguson M.B."/>
            <person name="Miller J.R."/>
        </authorList>
    </citation>
    <scope>NUCLEOTIDE SEQUENCE [LARGE SCALE GENOMIC DNA]</scope>
    <source>
        <strain evidence="9 10">KCTC 12483</strain>
    </source>
</reference>
<organism evidence="9 10">
    <name type="scientific">Chryseobacterium aquaticum</name>
    <dbReference type="NCBI Taxonomy" id="452084"/>
    <lineage>
        <taxon>Bacteria</taxon>
        <taxon>Pseudomonadati</taxon>
        <taxon>Bacteroidota</taxon>
        <taxon>Flavobacteriia</taxon>
        <taxon>Flavobacteriales</taxon>
        <taxon>Weeksellaceae</taxon>
        <taxon>Chryseobacterium group</taxon>
        <taxon>Chryseobacterium</taxon>
    </lineage>
</organism>
<dbReference type="Proteomes" id="UP000051682">
    <property type="component" value="Unassembled WGS sequence"/>
</dbReference>
<dbReference type="PANTHER" id="PTHR11431">
    <property type="entry name" value="FERRITIN"/>
    <property type="match status" value="1"/>
</dbReference>
<feature type="domain" description="Ferritin-like diiron" evidence="8">
    <location>
        <begin position="4"/>
        <end position="149"/>
    </location>
</feature>
<feature type="binding site" evidence="6">
    <location>
        <position position="21"/>
    </location>
    <ligand>
        <name>Fe cation</name>
        <dbReference type="ChEBI" id="CHEBI:24875"/>
        <label>1</label>
    </ligand>
</feature>
<comment type="caution">
    <text evidence="9">The sequence shown here is derived from an EMBL/GenBank/DDBJ whole genome shotgun (WGS) entry which is preliminary data.</text>
</comment>
<dbReference type="EC" id="1.16.3.2" evidence="7"/>
<dbReference type="SUPFAM" id="SSF47240">
    <property type="entry name" value="Ferritin-like"/>
    <property type="match status" value="1"/>
</dbReference>
<dbReference type="CDD" id="cd01055">
    <property type="entry name" value="Nonheme_Ferritin"/>
    <property type="match status" value="1"/>
</dbReference>
<dbReference type="EMBL" id="LLYZ01000005">
    <property type="protein sequence ID" value="KQK25530.1"/>
    <property type="molecule type" value="Genomic_DNA"/>
</dbReference>
<evidence type="ECO:0000256" key="6">
    <source>
        <dbReference type="PIRSR" id="PIRSR601519-1"/>
    </source>
</evidence>
<dbReference type="InterPro" id="IPR009040">
    <property type="entry name" value="Ferritin-like_diiron"/>
</dbReference>
<gene>
    <name evidence="9" type="ORF">AR438_07925</name>
</gene>
<comment type="similarity">
    <text evidence="1 7">Belongs to the ferritin family. Prokaryotic subfamily.</text>
</comment>
<evidence type="ECO:0000256" key="7">
    <source>
        <dbReference type="RuleBase" id="RU361145"/>
    </source>
</evidence>
<keyword evidence="9" id="KW-0418">Kinase</keyword>
<dbReference type="PANTHER" id="PTHR11431:SF127">
    <property type="entry name" value="BACTERIAL NON-HEME FERRITIN"/>
    <property type="match status" value="1"/>
</dbReference>
<dbReference type="InterPro" id="IPR008331">
    <property type="entry name" value="Ferritin_DPS_dom"/>
</dbReference>
<dbReference type="InterPro" id="IPR041719">
    <property type="entry name" value="Ferritin_prok"/>
</dbReference>
<accession>A0A0Q3SJW8</accession>
<feature type="binding site" evidence="6">
    <location>
        <position position="98"/>
    </location>
    <ligand>
        <name>Fe cation</name>
        <dbReference type="ChEBI" id="CHEBI:24875"/>
        <label>1</label>
    </ligand>
</feature>
<dbReference type="InterPro" id="IPR012347">
    <property type="entry name" value="Ferritin-like"/>
</dbReference>
<proteinExistence type="inferred from homology"/>
<evidence type="ECO:0000256" key="2">
    <source>
        <dbReference type="ARBA" id="ARBA00022434"/>
    </source>
</evidence>
<dbReference type="GO" id="GO:0004322">
    <property type="term" value="F:ferroxidase activity"/>
    <property type="evidence" value="ECO:0007669"/>
    <property type="project" value="TreeGrafter"/>
</dbReference>
<evidence type="ECO:0000259" key="8">
    <source>
        <dbReference type="PROSITE" id="PS50905"/>
    </source>
</evidence>
<dbReference type="Gene3D" id="1.20.1260.10">
    <property type="match status" value="1"/>
</dbReference>
<name>A0A0Q3SJW8_9FLAO</name>
<evidence type="ECO:0000256" key="4">
    <source>
        <dbReference type="ARBA" id="ARBA00023002"/>
    </source>
</evidence>
<dbReference type="GO" id="GO:0006879">
    <property type="term" value="P:intracellular iron ion homeostasis"/>
    <property type="evidence" value="ECO:0007669"/>
    <property type="project" value="UniProtKB-KW"/>
</dbReference>
<dbReference type="InterPro" id="IPR001519">
    <property type="entry name" value="Ferritin"/>
</dbReference>
<dbReference type="RefSeq" id="WP_050380498.1">
    <property type="nucleotide sequence ID" value="NZ_LLYZ01000005.1"/>
</dbReference>
<dbReference type="GO" id="GO:0006826">
    <property type="term" value="P:iron ion transport"/>
    <property type="evidence" value="ECO:0007669"/>
    <property type="project" value="InterPro"/>
</dbReference>
<feature type="binding site" evidence="6">
    <location>
        <position position="57"/>
    </location>
    <ligand>
        <name>Fe cation</name>
        <dbReference type="ChEBI" id="CHEBI:24875"/>
        <label>1</label>
    </ligand>
</feature>
<keyword evidence="2 7" id="KW-0409">Iron storage</keyword>
<keyword evidence="4" id="KW-0560">Oxidoreductase</keyword>
<evidence type="ECO:0000256" key="3">
    <source>
        <dbReference type="ARBA" id="ARBA00022723"/>
    </source>
</evidence>
<dbReference type="GO" id="GO:0008198">
    <property type="term" value="F:ferrous iron binding"/>
    <property type="evidence" value="ECO:0007669"/>
    <property type="project" value="TreeGrafter"/>
</dbReference>
<keyword evidence="3 6" id="KW-0479">Metal-binding</keyword>
<dbReference type="Pfam" id="PF00210">
    <property type="entry name" value="Ferritin"/>
    <property type="match status" value="1"/>
</dbReference>
<evidence type="ECO:0000313" key="10">
    <source>
        <dbReference type="Proteomes" id="UP000051682"/>
    </source>
</evidence>
<evidence type="ECO:0000256" key="5">
    <source>
        <dbReference type="ARBA" id="ARBA00023004"/>
    </source>
</evidence>
<dbReference type="OrthoDB" id="9801481at2"/>
<dbReference type="AlphaFoldDB" id="A0A0Q3SJW8"/>
<comment type="catalytic activity">
    <reaction evidence="7">
        <text>4 Fe(2+) + O2 + 6 H2O = 4 iron(III) oxide-hydroxide + 12 H(+)</text>
        <dbReference type="Rhea" id="RHEA:11972"/>
        <dbReference type="ChEBI" id="CHEBI:15377"/>
        <dbReference type="ChEBI" id="CHEBI:15378"/>
        <dbReference type="ChEBI" id="CHEBI:15379"/>
        <dbReference type="ChEBI" id="CHEBI:29033"/>
        <dbReference type="ChEBI" id="CHEBI:78619"/>
        <dbReference type="EC" id="1.16.3.2"/>
    </reaction>
</comment>
<evidence type="ECO:0000256" key="1">
    <source>
        <dbReference type="ARBA" id="ARBA00006950"/>
    </source>
</evidence>
<keyword evidence="5 6" id="KW-0408">Iron</keyword>
<comment type="function">
    <text evidence="7">Iron-storage protein.</text>
</comment>
<dbReference type="InterPro" id="IPR009078">
    <property type="entry name" value="Ferritin-like_SF"/>
</dbReference>
<dbReference type="GO" id="GO:0008199">
    <property type="term" value="F:ferric iron binding"/>
    <property type="evidence" value="ECO:0007669"/>
    <property type="project" value="InterPro"/>
</dbReference>